<comment type="caution">
    <text evidence="2">The sequence shown here is derived from an EMBL/GenBank/DDBJ whole genome shotgun (WGS) entry which is preliminary data.</text>
</comment>
<feature type="transmembrane region" description="Helical" evidence="1">
    <location>
        <begin position="46"/>
        <end position="65"/>
    </location>
</feature>
<feature type="transmembrane region" description="Helical" evidence="1">
    <location>
        <begin position="6"/>
        <end position="25"/>
    </location>
</feature>
<organism evidence="2 3">
    <name type="scientific">Staphylococcus succinus</name>
    <dbReference type="NCBI Taxonomy" id="61015"/>
    <lineage>
        <taxon>Bacteria</taxon>
        <taxon>Bacillati</taxon>
        <taxon>Bacillota</taxon>
        <taxon>Bacilli</taxon>
        <taxon>Bacillales</taxon>
        <taxon>Staphylococcaceae</taxon>
        <taxon>Staphylococcus</taxon>
    </lineage>
</organism>
<evidence type="ECO:0000313" key="3">
    <source>
        <dbReference type="Proteomes" id="UP000241960"/>
    </source>
</evidence>
<keyword evidence="1" id="KW-0472">Membrane</keyword>
<evidence type="ECO:0000256" key="1">
    <source>
        <dbReference type="SAM" id="Phobius"/>
    </source>
</evidence>
<gene>
    <name evidence="2" type="ORF">BU058_12880</name>
</gene>
<dbReference type="EMBL" id="PZFQ01000065">
    <property type="protein sequence ID" value="PTI73710.1"/>
    <property type="molecule type" value="Genomic_DNA"/>
</dbReference>
<name>A0A9Q6MTK8_9STAP</name>
<dbReference type="AlphaFoldDB" id="A0A9Q6MTK8"/>
<keyword evidence="1" id="KW-1133">Transmembrane helix</keyword>
<keyword evidence="1" id="KW-0812">Transmembrane</keyword>
<proteinExistence type="predicted"/>
<evidence type="ECO:0000313" key="2">
    <source>
        <dbReference type="EMBL" id="PTI73710.1"/>
    </source>
</evidence>
<reference evidence="2 3" key="1">
    <citation type="journal article" date="2016" name="Front. Microbiol.">
        <title>Comprehensive Phylogenetic Analysis of Bovine Non-aureus Staphylococci Species Based on Whole-Genome Sequencing.</title>
        <authorList>
            <person name="Naushad S."/>
            <person name="Barkema H.W."/>
            <person name="Luby C."/>
            <person name="Condas L.A."/>
            <person name="Nobrega D.B."/>
            <person name="Carson D.A."/>
            <person name="De Buck J."/>
        </authorList>
    </citation>
    <scope>NUCLEOTIDE SEQUENCE [LARGE SCALE GENOMIC DNA]</scope>
    <source>
        <strain evidence="2 3">SNUC 1231</strain>
    </source>
</reference>
<sequence length="67" mass="7768">MQYLYAFLFILVFIPACTYYQLSVGRFQKKRSGKSDAELKIDKKHLIIGACFYALLSILVVIIYLDN</sequence>
<dbReference type="Proteomes" id="UP000241960">
    <property type="component" value="Unassembled WGS sequence"/>
</dbReference>
<protein>
    <submittedName>
        <fullName evidence="2">Uncharacterized protein</fullName>
    </submittedName>
</protein>
<accession>A0A9Q6MTK8</accession>